<dbReference type="InterPro" id="IPR000504">
    <property type="entry name" value="RRM_dom"/>
</dbReference>
<accession>A0A9P9IEK4</accession>
<feature type="compositionally biased region" description="Polar residues" evidence="2">
    <location>
        <begin position="862"/>
        <end position="874"/>
    </location>
</feature>
<dbReference type="InterPro" id="IPR012677">
    <property type="entry name" value="Nucleotide-bd_a/b_plait_sf"/>
</dbReference>
<feature type="region of interest" description="Disordered" evidence="2">
    <location>
        <begin position="345"/>
        <end position="374"/>
    </location>
</feature>
<sequence length="1504" mass="164135">MPKPLVSSMSDFNVNDVTSVGDAKSDARALEHTDNALDPPDAAEMEKQTVVTNEPLEPLAWYGKAVFSTDLGRRSPREPPFPLPPTIARGLYVWEGFAQESWYWFRRYRHHYLCFFPGCGHTIHDLFDKDFIHRNDPSWVERLLEFIMNGNMVYSETYATDWVAKHPEHVDIMCSDIFGSGLYDPQHPLDVIDKLFVNGETEDFPRHFLYRTMNVIRKRHLGNKQYSLPEASSMSEKAKETTNAQVESTSTVVESANKDKQDILVPVISVDSRSRSRSRSKSSQARSLNSEVPPAIIQTMMPSAPTIYHTAGPNSIVDQSDMSGGLRGIPNDKHGSMAMNGQSFVPSSSSNGFSVPKNRQSRKGANYNNYSQSFNRPENVLGSMGMPPMRNFPGYLPAGPSPQFSHPTPMPGFYNGNIPNQLPGVPMVHPMMSSPYMVSSQTAYAPSYSYVGPGIDPGLMYPNPGNQTGKGQHMGELTNFARPPITGSQQYGVPMGHSHPRMSLHEQKPHGLYNPYGSERPDFVNVHTQHNKKPRGSMARKGSTGSYGQQYDHGQFSQRGREDDVDSHSGRRYDEINTSVTDDKEGGCTDTWIGPKNTTVNTLLVFELADTVVDADLANLFKKEAAIDIMSAFIKTDVSRKRYAHVQFRNTVDATKGLEISGCELKGRVIAIKVPRSYYTFRNLSGGSRISSDRGFQSGRRLSGFDASVHENLGGKGGAPYSPQDARSDLYHRKEDGAPIATGSPEKLKPMNPPKDSTGQGPVQNKKLSMDGANNVVKHVIFDPKTGVIETKFVPVEDETENVEVKNDPVQMAEKKTGEKVAVKDQTHMGTDTKSSGIKEASVIDAKEYKPASVKPPVEAAQAQTQNTCPSTSRAIKDEDSRATKMNETLPIVSSPALELDVKQPSSIASGVEQLGQVVDMSHVLVEENSTCPQHNATEGKDDHVVEANNSAVDSQIGNDSVSDDEQKNDVSFHSAQEAQSDNGKDEFKKTDPPASTIDTPKSPKAKLEPAAVSAHENLPATAHTVPSEGITTSMASIDKQQQSGSSSTPTATQTPMASSNKKAGPNQTESLSFFAMKKAQEKKEKEAKKKQKKKAKAEKVGPATKLPDTLAGFSKTAGPKVKVEAEGTPGDAYVQETETGEFLDPRCGSTKHFEAEEVKTEKVKAPAPNLKGSSVPAEPTDAFASSSDRGTLAFPDVTLTDTNVLGAEPEGLDHRPQGKKKSSLSVVVPRLAQNNPKLCITSGNLSGAASEVSISETLVDEDNGQIRSVNGKNPAVLPQLPTIHSEVPQGSLSSFLSLPPSVLSQPVLYTSPMNEEFHTPMQTPALPPAQNEPPKKKNNRKKKNKKAQSPTPDLAEIFTVDGVPVTEQVSHIALLEAYKAGKIQTPSVTRHQRQRELEKVQRECQLNTQNNSNNNPAKVTGGMGETGEQISSSSVGFPSSTSADAHHDVSTYLIFNTANGKMTRLQKAMEQSRLDLYDLTDQPCALTDNQWQNVKDVLKNARR</sequence>
<protein>
    <recommendedName>
        <fullName evidence="3">RRM domain-containing protein</fullName>
    </recommendedName>
</protein>
<feature type="compositionally biased region" description="Basic and acidic residues" evidence="2">
    <location>
        <begin position="726"/>
        <end position="737"/>
    </location>
</feature>
<feature type="compositionally biased region" description="Basic and acidic residues" evidence="2">
    <location>
        <begin position="1079"/>
        <end position="1088"/>
    </location>
</feature>
<feature type="compositionally biased region" description="Basic and acidic residues" evidence="2">
    <location>
        <begin position="1152"/>
        <end position="1165"/>
    </location>
</feature>
<gene>
    <name evidence="4" type="ORF">B0J11DRAFT_583648</name>
</gene>
<dbReference type="InterPro" id="IPR035979">
    <property type="entry name" value="RBD_domain_sf"/>
</dbReference>
<feature type="region of interest" description="Disordered" evidence="2">
    <location>
        <begin position="955"/>
        <end position="1196"/>
    </location>
</feature>
<feature type="compositionally biased region" description="Basic and acidic residues" evidence="2">
    <location>
        <begin position="983"/>
        <end position="992"/>
    </location>
</feature>
<feature type="compositionally biased region" description="Low complexity" evidence="2">
    <location>
        <begin position="345"/>
        <end position="356"/>
    </location>
</feature>
<reference evidence="4" key="1">
    <citation type="journal article" date="2021" name="Nat. Commun.">
        <title>Genetic determinants of endophytism in the Arabidopsis root mycobiome.</title>
        <authorList>
            <person name="Mesny F."/>
            <person name="Miyauchi S."/>
            <person name="Thiergart T."/>
            <person name="Pickel B."/>
            <person name="Atanasova L."/>
            <person name="Karlsson M."/>
            <person name="Huettel B."/>
            <person name="Barry K.W."/>
            <person name="Haridas S."/>
            <person name="Chen C."/>
            <person name="Bauer D."/>
            <person name="Andreopoulos W."/>
            <person name="Pangilinan J."/>
            <person name="LaButti K."/>
            <person name="Riley R."/>
            <person name="Lipzen A."/>
            <person name="Clum A."/>
            <person name="Drula E."/>
            <person name="Henrissat B."/>
            <person name="Kohler A."/>
            <person name="Grigoriev I.V."/>
            <person name="Martin F.M."/>
            <person name="Hacquard S."/>
        </authorList>
    </citation>
    <scope>NUCLEOTIDE SEQUENCE</scope>
    <source>
        <strain evidence="4">MPI-CAGE-CH-0243</strain>
    </source>
</reference>
<feature type="region of interest" description="Disordered" evidence="2">
    <location>
        <begin position="227"/>
        <end position="294"/>
    </location>
</feature>
<dbReference type="EMBL" id="JAGMWT010000014">
    <property type="protein sequence ID" value="KAH7116944.1"/>
    <property type="molecule type" value="Genomic_DNA"/>
</dbReference>
<dbReference type="Proteomes" id="UP000700596">
    <property type="component" value="Unassembled WGS sequence"/>
</dbReference>
<feature type="compositionally biased region" description="Polar residues" evidence="2">
    <location>
        <begin position="755"/>
        <end position="767"/>
    </location>
</feature>
<feature type="domain" description="RRM" evidence="3">
    <location>
        <begin position="601"/>
        <end position="677"/>
    </location>
</feature>
<comment type="caution">
    <text evidence="4">The sequence shown here is derived from an EMBL/GenBank/DDBJ whole genome shotgun (WGS) entry which is preliminary data.</text>
</comment>
<dbReference type="PROSITE" id="PS50102">
    <property type="entry name" value="RRM"/>
    <property type="match status" value="1"/>
</dbReference>
<feature type="region of interest" description="Disordered" evidence="2">
    <location>
        <begin position="1318"/>
        <end position="1354"/>
    </location>
</feature>
<dbReference type="GO" id="GO:0003723">
    <property type="term" value="F:RNA binding"/>
    <property type="evidence" value="ECO:0007669"/>
    <property type="project" value="UniProtKB-UniRule"/>
</dbReference>
<feature type="region of interest" description="Disordered" evidence="2">
    <location>
        <begin position="857"/>
        <end position="883"/>
    </location>
</feature>
<name>A0A9P9IEK4_9PLEO</name>
<dbReference type="OrthoDB" id="3800936at2759"/>
<keyword evidence="5" id="KW-1185">Reference proteome</keyword>
<evidence type="ECO:0000256" key="2">
    <source>
        <dbReference type="SAM" id="MobiDB-lite"/>
    </source>
</evidence>
<feature type="compositionally biased region" description="Polar residues" evidence="2">
    <location>
        <begin position="1030"/>
        <end position="1072"/>
    </location>
</feature>
<organism evidence="4 5">
    <name type="scientific">Dendryphion nanum</name>
    <dbReference type="NCBI Taxonomy" id="256645"/>
    <lineage>
        <taxon>Eukaryota</taxon>
        <taxon>Fungi</taxon>
        <taxon>Dikarya</taxon>
        <taxon>Ascomycota</taxon>
        <taxon>Pezizomycotina</taxon>
        <taxon>Dothideomycetes</taxon>
        <taxon>Pleosporomycetidae</taxon>
        <taxon>Pleosporales</taxon>
        <taxon>Torulaceae</taxon>
        <taxon>Dendryphion</taxon>
    </lineage>
</organism>
<feature type="compositionally biased region" description="Polar residues" evidence="2">
    <location>
        <begin position="972"/>
        <end position="982"/>
    </location>
</feature>
<keyword evidence="1" id="KW-0694">RNA-binding</keyword>
<dbReference type="Gene3D" id="3.30.70.330">
    <property type="match status" value="1"/>
</dbReference>
<feature type="region of interest" description="Disordered" evidence="2">
    <location>
        <begin position="528"/>
        <end position="581"/>
    </location>
</feature>
<feature type="compositionally biased region" description="Low complexity" evidence="2">
    <location>
        <begin position="281"/>
        <end position="290"/>
    </location>
</feature>
<evidence type="ECO:0000313" key="4">
    <source>
        <dbReference type="EMBL" id="KAH7116944.1"/>
    </source>
</evidence>
<dbReference type="SUPFAM" id="SSF54928">
    <property type="entry name" value="RNA-binding domain, RBD"/>
    <property type="match status" value="1"/>
</dbReference>
<feature type="compositionally biased region" description="Basic and acidic residues" evidence="2">
    <location>
        <begin position="559"/>
        <end position="581"/>
    </location>
</feature>
<evidence type="ECO:0000256" key="1">
    <source>
        <dbReference type="PROSITE-ProRule" id="PRU00176"/>
    </source>
</evidence>
<evidence type="ECO:0000259" key="3">
    <source>
        <dbReference type="PROSITE" id="PS50102"/>
    </source>
</evidence>
<feature type="compositionally biased region" description="Polar residues" evidence="2">
    <location>
        <begin position="227"/>
        <end position="254"/>
    </location>
</feature>
<feature type="compositionally biased region" description="Basic residues" evidence="2">
    <location>
        <begin position="1337"/>
        <end position="1347"/>
    </location>
</feature>
<proteinExistence type="predicted"/>
<evidence type="ECO:0000313" key="5">
    <source>
        <dbReference type="Proteomes" id="UP000700596"/>
    </source>
</evidence>
<feature type="region of interest" description="Disordered" evidence="2">
    <location>
        <begin position="707"/>
        <end position="767"/>
    </location>
</feature>